<dbReference type="SUPFAM" id="SSF55729">
    <property type="entry name" value="Acyl-CoA N-acyltransferases (Nat)"/>
    <property type="match status" value="1"/>
</dbReference>
<dbReference type="KEGG" id="bfm:BP422_24705"/>
<dbReference type="EMBL" id="CP018145">
    <property type="protein sequence ID" value="ASJ56481.1"/>
    <property type="molecule type" value="Genomic_DNA"/>
</dbReference>
<dbReference type="CDD" id="cd04301">
    <property type="entry name" value="NAT_SF"/>
    <property type="match status" value="1"/>
</dbReference>
<dbReference type="InterPro" id="IPR052523">
    <property type="entry name" value="Trichothecene_AcTrans"/>
</dbReference>
<dbReference type="RefSeq" id="WP_088910057.1">
    <property type="nucleotide sequence ID" value="NZ_CP018145.1"/>
</dbReference>
<dbReference type="Proteomes" id="UP000197781">
    <property type="component" value="Chromosome"/>
</dbReference>
<feature type="domain" description="N-acetyltransferase" evidence="1">
    <location>
        <begin position="5"/>
        <end position="211"/>
    </location>
</feature>
<protein>
    <submittedName>
        <fullName evidence="2">GNAT family N-acetyltransferase</fullName>
    </submittedName>
</protein>
<evidence type="ECO:0000259" key="1">
    <source>
        <dbReference type="PROSITE" id="PS51186"/>
    </source>
</evidence>
<accession>A0A220MN22</accession>
<keyword evidence="2" id="KW-0808">Transferase</keyword>
<proteinExistence type="predicted"/>
<reference evidence="2 3" key="1">
    <citation type="submission" date="2016-11" db="EMBL/GenBank/DDBJ databases">
        <authorList>
            <person name="Jaros S."/>
            <person name="Januszkiewicz K."/>
            <person name="Wedrychowicz H."/>
        </authorList>
    </citation>
    <scope>NUCLEOTIDE SEQUENCE [LARGE SCALE GENOMIC DNA]</scope>
    <source>
        <strain evidence="2 3">NF2</strain>
    </source>
</reference>
<dbReference type="PANTHER" id="PTHR42791">
    <property type="entry name" value="GNAT FAMILY ACETYLTRANSFERASE"/>
    <property type="match status" value="1"/>
</dbReference>
<dbReference type="InterPro" id="IPR000182">
    <property type="entry name" value="GNAT_dom"/>
</dbReference>
<dbReference type="PANTHER" id="PTHR42791:SF1">
    <property type="entry name" value="N-ACETYLTRANSFERASE DOMAIN-CONTAINING PROTEIN"/>
    <property type="match status" value="1"/>
</dbReference>
<dbReference type="PROSITE" id="PS51186">
    <property type="entry name" value="GNAT"/>
    <property type="match status" value="1"/>
</dbReference>
<dbReference type="AlphaFoldDB" id="A0A220MN22"/>
<organism evidence="2 3">
    <name type="scientific">Brevibacillus formosus</name>
    <dbReference type="NCBI Taxonomy" id="54913"/>
    <lineage>
        <taxon>Bacteria</taxon>
        <taxon>Bacillati</taxon>
        <taxon>Bacillota</taxon>
        <taxon>Bacilli</taxon>
        <taxon>Bacillales</taxon>
        <taxon>Paenibacillaceae</taxon>
        <taxon>Brevibacillus</taxon>
    </lineage>
</organism>
<dbReference type="InterPro" id="IPR016181">
    <property type="entry name" value="Acyl_CoA_acyltransferase"/>
</dbReference>
<name>A0A220MN22_9BACL</name>
<sequence>MKTSYRLSKLTKSDKPAFVSLMSRAFSRDPFFLHVFGDSELDHTARKSVTAFLSFLFDKSFLFHEEVWGIFDEDSLLGTYVVEKPQTNKHSNIKGGLLLIGRLIPLVFQLSGKTLILLNSYMRITRSAAPPWNHYYLIMIGVKPEAQGKGVGKTLMQHLFQTIEADHGSQGIALDTEKEENVSVYQKLGFTLQEQTKIDDIPVYCMVYQKHR</sequence>
<evidence type="ECO:0000313" key="3">
    <source>
        <dbReference type="Proteomes" id="UP000197781"/>
    </source>
</evidence>
<gene>
    <name evidence="2" type="ORF">BP422_24705</name>
</gene>
<evidence type="ECO:0000313" key="2">
    <source>
        <dbReference type="EMBL" id="ASJ56481.1"/>
    </source>
</evidence>
<dbReference type="GO" id="GO:0016747">
    <property type="term" value="F:acyltransferase activity, transferring groups other than amino-acyl groups"/>
    <property type="evidence" value="ECO:0007669"/>
    <property type="project" value="InterPro"/>
</dbReference>
<dbReference type="Pfam" id="PF13508">
    <property type="entry name" value="Acetyltransf_7"/>
    <property type="match status" value="1"/>
</dbReference>
<dbReference type="Gene3D" id="3.40.630.30">
    <property type="match status" value="1"/>
</dbReference>